<evidence type="ECO:0000256" key="3">
    <source>
        <dbReference type="ARBA" id="ARBA00022448"/>
    </source>
</evidence>
<keyword evidence="14" id="KW-1185">Reference proteome</keyword>
<protein>
    <recommendedName>
        <fullName evidence="2">Mannitol-specific phosphotransferase enzyme IIA component</fullName>
    </recommendedName>
    <alternativeName>
        <fullName evidence="10">EIIA</fullName>
    </alternativeName>
    <alternativeName>
        <fullName evidence="11">EIII</fullName>
    </alternativeName>
    <alternativeName>
        <fullName evidence="9">PTS system mannitol-specific EIIA component</fullName>
    </alternativeName>
</protein>
<dbReference type="AlphaFoldDB" id="A0A841AN73"/>
<evidence type="ECO:0000256" key="4">
    <source>
        <dbReference type="ARBA" id="ARBA00022553"/>
    </source>
</evidence>
<dbReference type="GO" id="GO:0005886">
    <property type="term" value="C:plasma membrane"/>
    <property type="evidence" value="ECO:0007669"/>
    <property type="project" value="TreeGrafter"/>
</dbReference>
<evidence type="ECO:0000313" key="13">
    <source>
        <dbReference type="EMBL" id="MBB5843166.1"/>
    </source>
</evidence>
<name>A0A841AN73_9MICO</name>
<evidence type="ECO:0000256" key="1">
    <source>
        <dbReference type="ARBA" id="ARBA00002434"/>
    </source>
</evidence>
<dbReference type="GO" id="GO:0090563">
    <property type="term" value="F:protein-phosphocysteine-sugar phosphotransferase activity"/>
    <property type="evidence" value="ECO:0007669"/>
    <property type="project" value="TreeGrafter"/>
</dbReference>
<dbReference type="SUPFAM" id="SSF55804">
    <property type="entry name" value="Phoshotransferase/anion transport protein"/>
    <property type="match status" value="1"/>
</dbReference>
<evidence type="ECO:0000256" key="2">
    <source>
        <dbReference type="ARBA" id="ARBA00014783"/>
    </source>
</evidence>
<comment type="function">
    <text evidence="1">The phosphoenolpyruvate-dependent sugar phosphotransferase system (sugar PTS), a major carbohydrate active transport system, catalyzes the phosphorylation of incoming sugar substrates concomitantly with their translocation across the cell membrane. The enzyme II CmtAB PTS system is involved in D-mannitol transport.</text>
</comment>
<comment type="caution">
    <text evidence="13">The sequence shown here is derived from an EMBL/GenBank/DDBJ whole genome shotgun (WGS) entry which is preliminary data.</text>
</comment>
<evidence type="ECO:0000256" key="5">
    <source>
        <dbReference type="ARBA" id="ARBA00022597"/>
    </source>
</evidence>
<proteinExistence type="predicted"/>
<feature type="domain" description="PTS EIIA type-2" evidence="12">
    <location>
        <begin position="11"/>
        <end position="150"/>
    </location>
</feature>
<evidence type="ECO:0000256" key="7">
    <source>
        <dbReference type="ARBA" id="ARBA00022683"/>
    </source>
</evidence>
<keyword evidence="7" id="KW-0598">Phosphotransferase system</keyword>
<dbReference type="InterPro" id="IPR016152">
    <property type="entry name" value="PTrfase/Anion_transptr"/>
</dbReference>
<dbReference type="Pfam" id="PF00359">
    <property type="entry name" value="PTS_EIIA_2"/>
    <property type="match status" value="1"/>
</dbReference>
<dbReference type="RefSeq" id="WP_184235441.1">
    <property type="nucleotide sequence ID" value="NZ_JACHMJ010000001.1"/>
</dbReference>
<gene>
    <name evidence="13" type="ORF">HD599_001489</name>
</gene>
<dbReference type="GO" id="GO:0009401">
    <property type="term" value="P:phosphoenolpyruvate-dependent sugar phosphotransferase system"/>
    <property type="evidence" value="ECO:0007669"/>
    <property type="project" value="UniProtKB-KW"/>
</dbReference>
<reference evidence="13 14" key="1">
    <citation type="submission" date="2020-08" db="EMBL/GenBank/DDBJ databases">
        <title>Sequencing the genomes of 1000 actinobacteria strains.</title>
        <authorList>
            <person name="Klenk H.-P."/>
        </authorList>
    </citation>
    <scope>NUCLEOTIDE SEQUENCE [LARGE SCALE GENOMIC DNA]</scope>
    <source>
        <strain evidence="13 14">DSM 105784</strain>
    </source>
</reference>
<dbReference type="GO" id="GO:0016301">
    <property type="term" value="F:kinase activity"/>
    <property type="evidence" value="ECO:0007669"/>
    <property type="project" value="UniProtKB-KW"/>
</dbReference>
<evidence type="ECO:0000256" key="11">
    <source>
        <dbReference type="ARBA" id="ARBA00030962"/>
    </source>
</evidence>
<dbReference type="PANTHER" id="PTHR30181">
    <property type="entry name" value="MANNITOL PERMEASE IIC COMPONENT"/>
    <property type="match status" value="1"/>
</dbReference>
<keyword evidence="3" id="KW-0813">Transport</keyword>
<evidence type="ECO:0000256" key="10">
    <source>
        <dbReference type="ARBA" id="ARBA00030956"/>
    </source>
</evidence>
<dbReference type="InterPro" id="IPR050893">
    <property type="entry name" value="Sugar_PTS"/>
</dbReference>
<dbReference type="Proteomes" id="UP000536685">
    <property type="component" value="Unassembled WGS sequence"/>
</dbReference>
<dbReference type="PROSITE" id="PS51094">
    <property type="entry name" value="PTS_EIIA_TYPE_2"/>
    <property type="match status" value="1"/>
</dbReference>
<dbReference type="EMBL" id="JACHMJ010000001">
    <property type="protein sequence ID" value="MBB5843166.1"/>
    <property type="molecule type" value="Genomic_DNA"/>
</dbReference>
<evidence type="ECO:0000256" key="6">
    <source>
        <dbReference type="ARBA" id="ARBA00022679"/>
    </source>
</evidence>
<keyword evidence="4" id="KW-0597">Phosphoprotein</keyword>
<evidence type="ECO:0000259" key="12">
    <source>
        <dbReference type="PROSITE" id="PS51094"/>
    </source>
</evidence>
<evidence type="ECO:0000313" key="14">
    <source>
        <dbReference type="Proteomes" id="UP000536685"/>
    </source>
</evidence>
<evidence type="ECO:0000256" key="9">
    <source>
        <dbReference type="ARBA" id="ARBA00029908"/>
    </source>
</evidence>
<keyword evidence="5" id="KW-0762">Sugar transport</keyword>
<dbReference type="PANTHER" id="PTHR30181:SF2">
    <property type="entry name" value="PTS SYSTEM MANNITOL-SPECIFIC EIICBA COMPONENT"/>
    <property type="match status" value="1"/>
</dbReference>
<keyword evidence="6" id="KW-0808">Transferase</keyword>
<organism evidence="13 14">
    <name type="scientific">Conyzicola lurida</name>
    <dbReference type="NCBI Taxonomy" id="1172621"/>
    <lineage>
        <taxon>Bacteria</taxon>
        <taxon>Bacillati</taxon>
        <taxon>Actinomycetota</taxon>
        <taxon>Actinomycetes</taxon>
        <taxon>Micrococcales</taxon>
        <taxon>Microbacteriaceae</taxon>
        <taxon>Conyzicola</taxon>
    </lineage>
</organism>
<dbReference type="CDD" id="cd00211">
    <property type="entry name" value="PTS_IIA_fru"/>
    <property type="match status" value="1"/>
</dbReference>
<evidence type="ECO:0000256" key="8">
    <source>
        <dbReference type="ARBA" id="ARBA00022777"/>
    </source>
</evidence>
<keyword evidence="8" id="KW-0418">Kinase</keyword>
<sequence length="153" mass="15372">MATTDTPSLSDLLPADSIRFGASAADRDDAIRQAGDALVAAGAVGPEYTAAMLEREGTVSTYVGEGIAVPHGTLASKGTVTRNALVLLQLAEPVDWNGESVDIVIGLAAKGRGHIGLLSRLASVLLDADSAAALRTATTPAEIAAILAGGPAR</sequence>
<dbReference type="PROSITE" id="PS00372">
    <property type="entry name" value="PTS_EIIA_TYPE_2_HIS"/>
    <property type="match status" value="1"/>
</dbReference>
<dbReference type="InterPro" id="IPR002178">
    <property type="entry name" value="PTS_EIIA_type-2_dom"/>
</dbReference>
<dbReference type="Gene3D" id="3.40.930.10">
    <property type="entry name" value="Mannitol-specific EII, Chain A"/>
    <property type="match status" value="1"/>
</dbReference>
<accession>A0A841AN73</accession>